<dbReference type="AlphaFoldDB" id="A0A543AQW9"/>
<dbReference type="RefSeq" id="WP_142034411.1">
    <property type="nucleotide sequence ID" value="NZ_JBHTGS010000002.1"/>
</dbReference>
<sequence length="129" mass="13840">MTEIPGDAPSVTLESSDVYGFAAMLREHSAAVSEQVAAAVDTFGSAESMRDDRPWAADPRNEPAQPIVDYHGEAMELAVTQLGDVATGLSRLSALTAKIVGRFQTTDELNAAELDEIHDLLNPTGNRER</sequence>
<dbReference type="Proteomes" id="UP000317043">
    <property type="component" value="Unassembled WGS sequence"/>
</dbReference>
<accession>A0A543AQW9</accession>
<proteinExistence type="predicted"/>
<reference evidence="1 2" key="1">
    <citation type="submission" date="2019-06" db="EMBL/GenBank/DDBJ databases">
        <title>Sequencing the genomes of 1000 actinobacteria strains.</title>
        <authorList>
            <person name="Klenk H.-P."/>
        </authorList>
    </citation>
    <scope>NUCLEOTIDE SEQUENCE [LARGE SCALE GENOMIC DNA]</scope>
    <source>
        <strain evidence="1 2">DSM 45928</strain>
    </source>
</reference>
<dbReference type="InParanoid" id="A0A543AQW9"/>
<dbReference type="OrthoDB" id="9929157at2"/>
<evidence type="ECO:0000313" key="2">
    <source>
        <dbReference type="Proteomes" id="UP000317043"/>
    </source>
</evidence>
<evidence type="ECO:0000313" key="1">
    <source>
        <dbReference type="EMBL" id="TQL74936.1"/>
    </source>
</evidence>
<comment type="caution">
    <text evidence="1">The sequence shown here is derived from an EMBL/GenBank/DDBJ whole genome shotgun (WGS) entry which is preliminary data.</text>
</comment>
<organism evidence="1 2">
    <name type="scientific">Stackebrandtia endophytica</name>
    <dbReference type="NCBI Taxonomy" id="1496996"/>
    <lineage>
        <taxon>Bacteria</taxon>
        <taxon>Bacillati</taxon>
        <taxon>Actinomycetota</taxon>
        <taxon>Actinomycetes</taxon>
        <taxon>Glycomycetales</taxon>
        <taxon>Glycomycetaceae</taxon>
        <taxon>Stackebrandtia</taxon>
    </lineage>
</organism>
<dbReference type="EMBL" id="VFOW01000001">
    <property type="protein sequence ID" value="TQL74936.1"/>
    <property type="molecule type" value="Genomic_DNA"/>
</dbReference>
<keyword evidence="2" id="KW-1185">Reference proteome</keyword>
<protein>
    <recommendedName>
        <fullName evidence="3">PE family protein</fullName>
    </recommendedName>
</protein>
<gene>
    <name evidence="1" type="ORF">FB566_0426</name>
</gene>
<name>A0A543AQW9_9ACTN</name>
<evidence type="ECO:0008006" key="3">
    <source>
        <dbReference type="Google" id="ProtNLM"/>
    </source>
</evidence>